<protein>
    <submittedName>
        <fullName evidence="1">Uncharacterized protein</fullName>
    </submittedName>
</protein>
<proteinExistence type="predicted"/>
<dbReference type="SUPFAM" id="SSF159941">
    <property type="entry name" value="MM3350-like"/>
    <property type="match status" value="1"/>
</dbReference>
<name>A0A2W6NE91_9BACL</name>
<evidence type="ECO:0000313" key="2">
    <source>
        <dbReference type="Proteomes" id="UP000249204"/>
    </source>
</evidence>
<dbReference type="Pfam" id="PF12251">
    <property type="entry name" value="SNAPC3"/>
    <property type="match status" value="1"/>
</dbReference>
<comment type="caution">
    <text evidence="1">The sequence shown here is derived from an EMBL/GenBank/DDBJ whole genome shotgun (WGS) entry which is preliminary data.</text>
</comment>
<dbReference type="InterPro" id="IPR024047">
    <property type="entry name" value="MM3350-like_sf"/>
</dbReference>
<reference evidence="1 2" key="1">
    <citation type="submission" date="2018-06" db="EMBL/GenBank/DDBJ databases">
        <title>Isolation of heavy metals resistant Paenibacillus silvae NC2 from Gold-Copper mine in ZiJin, China.</title>
        <authorList>
            <person name="Xu J."/>
            <person name="Mazhar H.S."/>
            <person name="Rensing C."/>
        </authorList>
    </citation>
    <scope>NUCLEOTIDE SEQUENCE [LARGE SCALE GENOMIC DNA]</scope>
    <source>
        <strain evidence="1 2">NC2</strain>
    </source>
</reference>
<dbReference type="AlphaFoldDB" id="A0A2W6NE91"/>
<gene>
    <name evidence="1" type="ORF">DN757_23540</name>
</gene>
<accession>A0A2W6NE91</accession>
<dbReference type="Gene3D" id="3.10.290.30">
    <property type="entry name" value="MM3350-like"/>
    <property type="match status" value="1"/>
</dbReference>
<dbReference type="EMBL" id="QKWW01000074">
    <property type="protein sequence ID" value="PZT53288.1"/>
    <property type="molecule type" value="Genomic_DNA"/>
</dbReference>
<sequence length="113" mass="12942">MEPGGQGKGALKKIKDLRIHPGDKLEYIYDFGDSIVNLIELIEIKEEQVGGTYPQVIEKNKQRKKLCERCKLNGKKEIAKYNVYDFEDELVEQLCEACTNSVSEDVDISKIIY</sequence>
<evidence type="ECO:0000313" key="1">
    <source>
        <dbReference type="EMBL" id="PZT53288.1"/>
    </source>
</evidence>
<dbReference type="Proteomes" id="UP000249204">
    <property type="component" value="Unassembled WGS sequence"/>
</dbReference>
<organism evidence="1 2">
    <name type="scientific">Paenibacillus silvae</name>
    <dbReference type="NCBI Taxonomy" id="1325358"/>
    <lineage>
        <taxon>Bacteria</taxon>
        <taxon>Bacillati</taxon>
        <taxon>Bacillota</taxon>
        <taxon>Bacilli</taxon>
        <taxon>Bacillales</taxon>
        <taxon>Paenibacillaceae</taxon>
        <taxon>Paenibacillus</taxon>
    </lineage>
</organism>
<dbReference type="InterPro" id="IPR022042">
    <property type="entry name" value="snRNA-activating_su3"/>
</dbReference>